<dbReference type="Gene3D" id="3.30.465.10">
    <property type="match status" value="1"/>
</dbReference>
<dbReference type="InterPro" id="IPR016167">
    <property type="entry name" value="FAD-bd_PCMH_sub1"/>
</dbReference>
<gene>
    <name evidence="5" type="ORF">Salmuc_00368</name>
</gene>
<keyword evidence="2" id="KW-0274">FAD</keyword>
<keyword evidence="1" id="KW-0285">Flavoprotein</keyword>
<proteinExistence type="predicted"/>
<keyword evidence="6" id="KW-1185">Reference proteome</keyword>
<dbReference type="SUPFAM" id="SSF55447">
    <property type="entry name" value="CO dehydrogenase flavoprotein C-terminal domain-like"/>
    <property type="match status" value="1"/>
</dbReference>
<dbReference type="GO" id="GO:0016491">
    <property type="term" value="F:oxidoreductase activity"/>
    <property type="evidence" value="ECO:0007669"/>
    <property type="project" value="UniProtKB-KW"/>
</dbReference>
<dbReference type="SUPFAM" id="SSF56176">
    <property type="entry name" value="FAD-binding/transporter-associated domain-like"/>
    <property type="match status" value="1"/>
</dbReference>
<dbReference type="InterPro" id="IPR036683">
    <property type="entry name" value="CO_DH_flav_C_dom_sf"/>
</dbReference>
<dbReference type="Proteomes" id="UP000015347">
    <property type="component" value="Unassembled WGS sequence"/>
</dbReference>
<evidence type="ECO:0000256" key="3">
    <source>
        <dbReference type="ARBA" id="ARBA00023002"/>
    </source>
</evidence>
<dbReference type="HOGENOM" id="CLU_058050_3_0_5"/>
<comment type="caution">
    <text evidence="5">The sequence shown here is derived from an EMBL/GenBank/DDBJ whole genome shotgun (WGS) entry which is preliminary data.</text>
</comment>
<dbReference type="InterPro" id="IPR036318">
    <property type="entry name" value="FAD-bd_PCMH-like_sf"/>
</dbReference>
<dbReference type="EMBL" id="APVH01000049">
    <property type="protein sequence ID" value="EPX76482.1"/>
    <property type="molecule type" value="Genomic_DNA"/>
</dbReference>
<dbReference type="EC" id="1.2.99.2" evidence="5"/>
<dbReference type="OrthoDB" id="9793944at2"/>
<dbReference type="InterPro" id="IPR016166">
    <property type="entry name" value="FAD-bd_PCMH"/>
</dbReference>
<dbReference type="STRING" id="1123237.Salmuc_00368"/>
<evidence type="ECO:0000259" key="4">
    <source>
        <dbReference type="PROSITE" id="PS51387"/>
    </source>
</evidence>
<dbReference type="InterPro" id="IPR051312">
    <property type="entry name" value="Diverse_Substr_Oxidored"/>
</dbReference>
<name>S9Q907_9RHOB</name>
<protein>
    <submittedName>
        <fullName evidence="5">Carbon monoxide dehydrogenase medium chain</fullName>
        <ecNumber evidence="5">1.2.99.2</ecNumber>
    </submittedName>
</protein>
<dbReference type="PANTHER" id="PTHR42659:SF2">
    <property type="entry name" value="XANTHINE DEHYDROGENASE SUBUNIT C-RELATED"/>
    <property type="match status" value="1"/>
</dbReference>
<dbReference type="RefSeq" id="WP_020041080.1">
    <property type="nucleotide sequence ID" value="NZ_KE557283.1"/>
</dbReference>
<accession>S9Q907</accession>
<keyword evidence="3 5" id="KW-0560">Oxidoreductase</keyword>
<dbReference type="InterPro" id="IPR002346">
    <property type="entry name" value="Mopterin_DH_FAD-bd"/>
</dbReference>
<evidence type="ECO:0000256" key="1">
    <source>
        <dbReference type="ARBA" id="ARBA00022630"/>
    </source>
</evidence>
<dbReference type="GO" id="GO:0071949">
    <property type="term" value="F:FAD binding"/>
    <property type="evidence" value="ECO:0007669"/>
    <property type="project" value="InterPro"/>
</dbReference>
<dbReference type="InterPro" id="IPR016169">
    <property type="entry name" value="FAD-bd_PCMH_sub2"/>
</dbReference>
<feature type="domain" description="FAD-binding PCMH-type" evidence="4">
    <location>
        <begin position="1"/>
        <end position="164"/>
    </location>
</feature>
<evidence type="ECO:0000313" key="6">
    <source>
        <dbReference type="Proteomes" id="UP000015347"/>
    </source>
</evidence>
<evidence type="ECO:0000313" key="5">
    <source>
        <dbReference type="EMBL" id="EPX76482.1"/>
    </source>
</evidence>
<reference evidence="6" key="1">
    <citation type="journal article" date="2014" name="Stand. Genomic Sci.">
        <title>Genome sequence of the exopolysaccharide-producing Salipiger mucosus type strain (DSM 16094(T)), a moderately halophilic member of the Roseobacter clade.</title>
        <authorList>
            <person name="Riedel T."/>
            <person name="Spring S."/>
            <person name="Fiebig A."/>
            <person name="Petersen J."/>
            <person name="Kyrpides N.C."/>
            <person name="Goker M."/>
            <person name="Klenk H.P."/>
        </authorList>
    </citation>
    <scope>NUCLEOTIDE SEQUENCE [LARGE SCALE GENOMIC DNA]</scope>
    <source>
        <strain evidence="6">DSM 16094</strain>
    </source>
</reference>
<organism evidence="5 6">
    <name type="scientific">Salipiger mucosus DSM 16094</name>
    <dbReference type="NCBI Taxonomy" id="1123237"/>
    <lineage>
        <taxon>Bacteria</taxon>
        <taxon>Pseudomonadati</taxon>
        <taxon>Pseudomonadota</taxon>
        <taxon>Alphaproteobacteria</taxon>
        <taxon>Rhodobacterales</taxon>
        <taxon>Roseobacteraceae</taxon>
        <taxon>Salipiger</taxon>
    </lineage>
</organism>
<dbReference type="Gene3D" id="3.30.43.10">
    <property type="entry name" value="Uridine Diphospho-n-acetylenolpyruvylglucosamine Reductase, domain 2"/>
    <property type="match status" value="1"/>
</dbReference>
<dbReference type="AlphaFoldDB" id="S9Q907"/>
<dbReference type="Pfam" id="PF00941">
    <property type="entry name" value="FAD_binding_5"/>
    <property type="match status" value="1"/>
</dbReference>
<evidence type="ECO:0000256" key="2">
    <source>
        <dbReference type="ARBA" id="ARBA00022827"/>
    </source>
</evidence>
<sequence>MHEFEYLRPKTLVELRRALDRGAVILAGGQTLLPELKSRSRSIGALADAKAVLPEGIYLDAGRLIIGGAATHAEIASNDTVCAETPALAQLADQVGDPSVRNRGTLGGALASNHPAGDWPAAALALDAVLHTDGGNVPFKAIAAGSEDLAGRIILEVSFALAEDCAYSKFLHPAARYAVVGVFVALGSDDRRVAVTGLAKSGAFEWADAGTCDAPLSIRPGHQAIREDQLASEAYRHALTRELLREAEAMLGTDGPRAVSIAQGQPMSRAISQHV</sequence>
<dbReference type="PROSITE" id="PS51387">
    <property type="entry name" value="FAD_PCMH"/>
    <property type="match status" value="1"/>
</dbReference>
<dbReference type="eggNOG" id="COG1319">
    <property type="taxonomic scope" value="Bacteria"/>
</dbReference>
<dbReference type="PANTHER" id="PTHR42659">
    <property type="entry name" value="XANTHINE DEHYDROGENASE SUBUNIT C-RELATED"/>
    <property type="match status" value="1"/>
</dbReference>